<sequence>MNLNELGFLWFLHSSSNMVNIFLGNLMETAEDTDLKDVLTEIKTLSSFQEQEALQFLADNGLHVTPFFSENDLHSPSEKLFSDQLMIEILKHITSNGLGVLSFQYTDLTIPKVKNFFKEILNKLIQIDISILNLLEHKGLLQNRSFSYTNAEDRENKLFKVASTQQRPLNAVELASMFGSFQCNNVGVALCTAFSDVAKDEDTKSFLQDGIKLSYHQVDVLSEIYRENGVPTTTGLEAHVQKVNKSPFSDKLMANLIMFLNPIAIGNLQTAVVSSYKKSHVKALKELIDQVEDYSEKGFKLLVRKDWFNEPPVTNRSIDS</sequence>
<organism evidence="1 2">
    <name type="scientific">Cytobacillus oceanisediminis 2691</name>
    <dbReference type="NCBI Taxonomy" id="1196031"/>
    <lineage>
        <taxon>Bacteria</taxon>
        <taxon>Bacillati</taxon>
        <taxon>Bacillota</taxon>
        <taxon>Bacilli</taxon>
        <taxon>Bacillales</taxon>
        <taxon>Bacillaceae</taxon>
        <taxon>Cytobacillus</taxon>
    </lineage>
</organism>
<dbReference type="Pfam" id="PF11553">
    <property type="entry name" value="DUF3231"/>
    <property type="match status" value="2"/>
</dbReference>
<dbReference type="Gene3D" id="1.20.1260.10">
    <property type="match status" value="2"/>
</dbReference>
<dbReference type="RefSeq" id="WP_009333857.1">
    <property type="nucleotide sequence ID" value="NZ_CP015506.1"/>
</dbReference>
<dbReference type="eggNOG" id="ENOG5031DKF">
    <property type="taxonomic scope" value="Bacteria"/>
</dbReference>
<evidence type="ECO:0000313" key="1">
    <source>
        <dbReference type="EMBL" id="AND40664.1"/>
    </source>
</evidence>
<gene>
    <name evidence="1" type="ORF">A361_16385</name>
</gene>
<reference evidence="1 2" key="1">
    <citation type="submission" date="2016-04" db="EMBL/GenBank/DDBJ databases">
        <title>Complete genome sequence of Bacillus oceanisediminis strain 2691.</title>
        <authorList>
            <person name="Jeong H."/>
            <person name="Kim H.J."/>
            <person name="Lee D.-W."/>
        </authorList>
    </citation>
    <scope>NUCLEOTIDE SEQUENCE [LARGE SCALE GENOMIC DNA]</scope>
    <source>
        <strain evidence="1 2">2691</strain>
    </source>
</reference>
<dbReference type="InterPro" id="IPR012347">
    <property type="entry name" value="Ferritin-like"/>
</dbReference>
<evidence type="ECO:0000313" key="2">
    <source>
        <dbReference type="Proteomes" id="UP000077856"/>
    </source>
</evidence>
<dbReference type="AlphaFoldDB" id="A0A160MD35"/>
<dbReference type="Proteomes" id="UP000077856">
    <property type="component" value="Chromosome"/>
</dbReference>
<name>A0A160MD35_9BACI</name>
<dbReference type="STRING" id="1196031.A361_16385"/>
<dbReference type="InterPro" id="IPR021617">
    <property type="entry name" value="DUF3231"/>
</dbReference>
<protein>
    <recommendedName>
        <fullName evidence="3">DUF3231 family protein</fullName>
    </recommendedName>
</protein>
<dbReference type="KEGG" id="bon:A361_16385"/>
<evidence type="ECO:0008006" key="3">
    <source>
        <dbReference type="Google" id="ProtNLM"/>
    </source>
</evidence>
<dbReference type="EMBL" id="CP015506">
    <property type="protein sequence ID" value="AND40664.1"/>
    <property type="molecule type" value="Genomic_DNA"/>
</dbReference>
<proteinExistence type="predicted"/>
<accession>A0A160MD35</accession>